<name>A0A2K0WBD3_GIBNY</name>
<reference evidence="3 4" key="1">
    <citation type="submission" date="2017-06" db="EMBL/GenBank/DDBJ databases">
        <title>Genome of Fusarium nygamai isolate CS10214.</title>
        <authorList>
            <person name="Gardiner D.M."/>
            <person name="Obanor F."/>
            <person name="Kazan K."/>
        </authorList>
    </citation>
    <scope>NUCLEOTIDE SEQUENCE [LARGE SCALE GENOMIC DNA]</scope>
    <source>
        <strain evidence="3 4">CS10214</strain>
    </source>
</reference>
<evidence type="ECO:0000256" key="1">
    <source>
        <dbReference type="PIRSR" id="PIRSR640198-1"/>
    </source>
</evidence>
<proteinExistence type="predicted"/>
<dbReference type="AlphaFoldDB" id="A0A2K0WBD3"/>
<evidence type="ECO:0000313" key="3">
    <source>
        <dbReference type="EMBL" id="PNP79592.1"/>
    </source>
</evidence>
<dbReference type="Proteomes" id="UP000236664">
    <property type="component" value="Unassembled WGS sequence"/>
</dbReference>
<evidence type="ECO:0000259" key="2">
    <source>
        <dbReference type="PROSITE" id="PS51459"/>
    </source>
</evidence>
<feature type="active site" evidence="1">
    <location>
        <position position="225"/>
    </location>
</feature>
<gene>
    <name evidence="3" type="ORF">FNYG_07208</name>
</gene>
<dbReference type="PROSITE" id="PS51459">
    <property type="entry name" value="FIDO"/>
    <property type="match status" value="1"/>
</dbReference>
<dbReference type="EMBL" id="MTQA01000090">
    <property type="protein sequence ID" value="PNP79592.1"/>
    <property type="molecule type" value="Genomic_DNA"/>
</dbReference>
<dbReference type="OrthoDB" id="439046at2759"/>
<evidence type="ECO:0000313" key="4">
    <source>
        <dbReference type="Proteomes" id="UP000236664"/>
    </source>
</evidence>
<protein>
    <recommendedName>
        <fullName evidence="2">Fido domain-containing protein</fullName>
    </recommendedName>
</protein>
<dbReference type="InterPro" id="IPR040198">
    <property type="entry name" value="Fido_containing"/>
</dbReference>
<feature type="domain" description="Fido" evidence="2">
    <location>
        <begin position="135"/>
        <end position="302"/>
    </location>
</feature>
<dbReference type="PANTHER" id="PTHR13504:SF38">
    <property type="entry name" value="FIDO DOMAIN-CONTAINING PROTEIN"/>
    <property type="match status" value="1"/>
</dbReference>
<comment type="caution">
    <text evidence="3">The sequence shown here is derived from an EMBL/GenBank/DDBJ whole genome shotgun (WGS) entry which is preliminary data.</text>
</comment>
<sequence length="371" mass="41732">MAPLQDNVTGHSRTTQTHPLLVTMDRRSYIGSCPEDDPKKLYDLFRELSLERTIDPDKMQRHILDSIYRLVHGSNNIEDVSFNFNTTVELCRAIFEGSISDPSDLLVLDVEVYRELGQHLKAAQYLICQTTKSDLSEDIIKEAHRILTNEFNQTEGTYDTEYSGKYRTSPVQATSRPYMDPNKIPAAMDRMMASYRADILAAGIKGEIDPVALAAKYSHIFFSIHPFHTANGQMSRLILNAILFKWAGCLAPFGQDEEECAEYLSIVVEAMDLEISETESCRGVSDGCRTKLYKKLASYVLKHAAAGIADSHIRRYYVPFSAGPPLYPLALPTPASRHANTLLTPKPPPPYLSVSETLNPYHQKWRQLALA</sequence>
<dbReference type="InterPro" id="IPR003812">
    <property type="entry name" value="Fido"/>
</dbReference>
<dbReference type="SUPFAM" id="SSF140931">
    <property type="entry name" value="Fic-like"/>
    <property type="match status" value="1"/>
</dbReference>
<organism evidence="3 4">
    <name type="scientific">Gibberella nygamai</name>
    <name type="common">Bean root rot disease fungus</name>
    <name type="synonym">Fusarium nygamai</name>
    <dbReference type="NCBI Taxonomy" id="42673"/>
    <lineage>
        <taxon>Eukaryota</taxon>
        <taxon>Fungi</taxon>
        <taxon>Dikarya</taxon>
        <taxon>Ascomycota</taxon>
        <taxon>Pezizomycotina</taxon>
        <taxon>Sordariomycetes</taxon>
        <taxon>Hypocreomycetidae</taxon>
        <taxon>Hypocreales</taxon>
        <taxon>Nectriaceae</taxon>
        <taxon>Fusarium</taxon>
        <taxon>Fusarium fujikuroi species complex</taxon>
    </lineage>
</organism>
<keyword evidence="4" id="KW-1185">Reference proteome</keyword>
<dbReference type="Pfam" id="PF02661">
    <property type="entry name" value="Fic"/>
    <property type="match status" value="1"/>
</dbReference>
<dbReference type="PANTHER" id="PTHR13504">
    <property type="entry name" value="FIDO DOMAIN-CONTAINING PROTEIN DDB_G0283145"/>
    <property type="match status" value="1"/>
</dbReference>
<accession>A0A2K0WBD3</accession>
<dbReference type="InterPro" id="IPR036597">
    <property type="entry name" value="Fido-like_dom_sf"/>
</dbReference>
<dbReference type="Gene3D" id="1.10.3290.10">
    <property type="entry name" value="Fido-like domain"/>
    <property type="match status" value="1"/>
</dbReference>